<evidence type="ECO:0000256" key="5">
    <source>
        <dbReference type="ARBA" id="ARBA00022801"/>
    </source>
</evidence>
<evidence type="ECO:0000256" key="6">
    <source>
        <dbReference type="ARBA" id="ARBA00023204"/>
    </source>
</evidence>
<dbReference type="InterPro" id="IPR004601">
    <property type="entry name" value="UvdE"/>
</dbReference>
<keyword evidence="5" id="KW-0378">Hydrolase</keyword>
<reference evidence="7 8" key="1">
    <citation type="submission" date="2020-06" db="EMBL/GenBank/DDBJ databases">
        <authorList>
            <person name="Hwang Y.J."/>
        </authorList>
    </citation>
    <scope>NUCLEOTIDE SEQUENCE [LARGE SCALE GENOMIC DNA]</scope>
    <source>
        <strain evidence="7 8">KUDC8001</strain>
    </source>
</reference>
<evidence type="ECO:0000256" key="1">
    <source>
        <dbReference type="ARBA" id="ARBA00022722"/>
    </source>
</evidence>
<proteinExistence type="predicted"/>
<dbReference type="Pfam" id="PF03851">
    <property type="entry name" value="UvdE"/>
    <property type="match status" value="1"/>
</dbReference>
<dbReference type="EMBL" id="CP055153">
    <property type="protein sequence ID" value="QMU28229.1"/>
    <property type="molecule type" value="Genomic_DNA"/>
</dbReference>
<dbReference type="InterPro" id="IPR036237">
    <property type="entry name" value="Xyl_isomerase-like_sf"/>
</dbReference>
<dbReference type="PANTHER" id="PTHR31290">
    <property type="entry name" value="UV-DAMAGE ENDONUCLEASE"/>
    <property type="match status" value="1"/>
</dbReference>
<protein>
    <submittedName>
        <fullName evidence="7">UV DNA damage repair endonuclease UvsE</fullName>
    </submittedName>
</protein>
<evidence type="ECO:0000256" key="4">
    <source>
        <dbReference type="ARBA" id="ARBA00022769"/>
    </source>
</evidence>
<keyword evidence="8" id="KW-1185">Reference proteome</keyword>
<dbReference type="Proteomes" id="UP000514509">
    <property type="component" value="Chromosome"/>
</dbReference>
<keyword evidence="2 7" id="KW-0255">Endonuclease</keyword>
<evidence type="ECO:0000313" key="7">
    <source>
        <dbReference type="EMBL" id="QMU28229.1"/>
    </source>
</evidence>
<name>A0A7L7L798_9BACT</name>
<dbReference type="RefSeq" id="WP_182415417.1">
    <property type="nucleotide sequence ID" value="NZ_CP055153.1"/>
</dbReference>
<evidence type="ECO:0000313" key="8">
    <source>
        <dbReference type="Proteomes" id="UP000514509"/>
    </source>
</evidence>
<organism evidence="7 8">
    <name type="scientific">Adhaeribacter radiodurans</name>
    <dbReference type="NCBI Taxonomy" id="2745197"/>
    <lineage>
        <taxon>Bacteria</taxon>
        <taxon>Pseudomonadati</taxon>
        <taxon>Bacteroidota</taxon>
        <taxon>Cytophagia</taxon>
        <taxon>Cytophagales</taxon>
        <taxon>Hymenobacteraceae</taxon>
        <taxon>Adhaeribacter</taxon>
    </lineage>
</organism>
<dbReference type="AlphaFoldDB" id="A0A7L7L798"/>
<dbReference type="GO" id="GO:0006289">
    <property type="term" value="P:nucleotide-excision repair"/>
    <property type="evidence" value="ECO:0007669"/>
    <property type="project" value="InterPro"/>
</dbReference>
<keyword evidence="6" id="KW-0234">DNA repair</keyword>
<dbReference type="Gene3D" id="3.20.20.150">
    <property type="entry name" value="Divalent-metal-dependent TIM barrel enzymes"/>
    <property type="match status" value="1"/>
</dbReference>
<dbReference type="SUPFAM" id="SSF51658">
    <property type="entry name" value="Xylose isomerase-like"/>
    <property type="match status" value="1"/>
</dbReference>
<evidence type="ECO:0000256" key="3">
    <source>
        <dbReference type="ARBA" id="ARBA00022763"/>
    </source>
</evidence>
<keyword evidence="1" id="KW-0540">Nuclease</keyword>
<dbReference type="PANTHER" id="PTHR31290:SF5">
    <property type="entry name" value="UV-DAMAGE ENDONUCLEASE"/>
    <property type="match status" value="1"/>
</dbReference>
<dbReference type="GO" id="GO:0009411">
    <property type="term" value="P:response to UV"/>
    <property type="evidence" value="ECO:0007669"/>
    <property type="project" value="InterPro"/>
</dbReference>
<reference evidence="7 8" key="2">
    <citation type="submission" date="2020-08" db="EMBL/GenBank/DDBJ databases">
        <title>Adhaeribacter dokdonensis sp. nov., isolated from the rhizosphere of Elymus tsukushiensis, a plant native to the Dokdo Islands, Republic of Korea.</title>
        <authorList>
            <person name="Ghim S.Y."/>
        </authorList>
    </citation>
    <scope>NUCLEOTIDE SEQUENCE [LARGE SCALE GENOMIC DNA]</scope>
    <source>
        <strain evidence="7 8">KUDC8001</strain>
    </source>
</reference>
<keyword evidence="3" id="KW-0227">DNA damage</keyword>
<accession>A0A7L7L798</accession>
<dbReference type="GO" id="GO:0016787">
    <property type="term" value="F:hydrolase activity"/>
    <property type="evidence" value="ECO:0007669"/>
    <property type="project" value="UniProtKB-KW"/>
</dbReference>
<keyword evidence="4" id="KW-0228">DNA excision</keyword>
<gene>
    <name evidence="7" type="primary">uvsE</name>
    <name evidence="7" type="ORF">HUW48_09330</name>
</gene>
<dbReference type="KEGG" id="add:HUW48_09330"/>
<evidence type="ECO:0000256" key="2">
    <source>
        <dbReference type="ARBA" id="ARBA00022759"/>
    </source>
</evidence>
<dbReference type="NCBIfam" id="TIGR00629">
    <property type="entry name" value="uvde"/>
    <property type="match status" value="1"/>
</dbReference>
<sequence length="303" mass="34764">MRFGYASINLTLAAQKIQVNRSMMKRTYQEKGVSYASSLALANFTDFEKVLDWNIEHKILFFRMSSDMLPWMSQYQVVDLPDFEQISKILQRCGEKAAQSGLRLTYHPGPFNVLAAQSPNVLSKTLHELDQHAVVMDLLNLPQSHYAKINIHVGGAFGDKTSALVRFADNYMRLPDNVRKRLAVENDDKANMFSVKDLIWLHEQTTIPITFDYFHHQFCTGGLSEEEALLAAVSTWPKDITPVVHYSSSKKKYEDPASVQTAHADYIYEEVNTYYQKIDIMFEAKAKELAVAKYLQDYNIKQE</sequence>
<dbReference type="GO" id="GO:0004519">
    <property type="term" value="F:endonuclease activity"/>
    <property type="evidence" value="ECO:0007669"/>
    <property type="project" value="UniProtKB-KW"/>
</dbReference>